<dbReference type="Gene3D" id="3.40.50.2300">
    <property type="match status" value="1"/>
</dbReference>
<accession>A0ABN6RXI3</accession>
<feature type="domain" description="Sigma-54 factor interaction" evidence="7">
    <location>
        <begin position="138"/>
        <end position="367"/>
    </location>
</feature>
<dbReference type="CDD" id="cd00156">
    <property type="entry name" value="REC"/>
    <property type="match status" value="1"/>
</dbReference>
<dbReference type="Gene3D" id="1.10.8.60">
    <property type="match status" value="1"/>
</dbReference>
<gene>
    <name evidence="9" type="ORF">SYK_00940</name>
</gene>
<keyword evidence="3" id="KW-0805">Transcription regulation</keyword>
<dbReference type="SMART" id="SM00448">
    <property type="entry name" value="REC"/>
    <property type="match status" value="1"/>
</dbReference>
<dbReference type="InterPro" id="IPR011006">
    <property type="entry name" value="CheY-like_superfamily"/>
</dbReference>
<dbReference type="PROSITE" id="PS00688">
    <property type="entry name" value="SIGMA54_INTERACT_3"/>
    <property type="match status" value="1"/>
</dbReference>
<dbReference type="InterPro" id="IPR001789">
    <property type="entry name" value="Sig_transdc_resp-reg_receiver"/>
</dbReference>
<feature type="modified residue" description="4-aspartylphosphate" evidence="6">
    <location>
        <position position="52"/>
    </location>
</feature>
<dbReference type="Gene3D" id="3.40.50.300">
    <property type="entry name" value="P-loop containing nucleotide triphosphate hydrolases"/>
    <property type="match status" value="1"/>
</dbReference>
<keyword evidence="4" id="KW-0238">DNA-binding</keyword>
<keyword evidence="5" id="KW-0804">Transcription</keyword>
<evidence type="ECO:0000256" key="5">
    <source>
        <dbReference type="ARBA" id="ARBA00023163"/>
    </source>
</evidence>
<dbReference type="PROSITE" id="PS50045">
    <property type="entry name" value="SIGMA54_INTERACT_4"/>
    <property type="match status" value="1"/>
</dbReference>
<sequence length="472" mass="53050">MAKVLVIDDDRMICDALMELIRNIGHEADYASSVQEGLEKNLAEEFDVVFLDIRLPDGNGLDILPQLRELPIPPEVIILTGLGDPDGAELAIRNGAWDYLQKPLSPKKILLPLQRVLKYRDTLRNEGNNQPPFKRCGIVGNGPAITHALERLGAAAHSDASLLLTGETGTGKELFARALHENSKRSRGPFVIVDCASIPANLLESTLFGHVKGAFTGADRSSCGLVLEAHGGTLFLDEIGEMPLPLQKKLLRVLQERKYRQVGGSQEVSSNFRLVAATHRDLNEMVQKGLFRNDLLYRLGAMTINLPVLRDRKEDLGELTQHFARYICEKNAIPPKTFSDNFMETLARYDWPGNIRELVNVLENAMISAYGHTELFAKHLPERTRIAMLKHDLVLNEDSYTNTNFTETQTEECGTLPSYKEYRGHVLEQADKSYFTRLMEASCWDIERACTISGLRKSRVYDQLKQYGIEKE</sequence>
<dbReference type="PANTHER" id="PTHR32071">
    <property type="entry name" value="TRANSCRIPTIONAL REGULATORY PROTEIN"/>
    <property type="match status" value="1"/>
</dbReference>
<dbReference type="InterPro" id="IPR025662">
    <property type="entry name" value="Sigma_54_int_dom_ATP-bd_1"/>
</dbReference>
<dbReference type="InterPro" id="IPR002078">
    <property type="entry name" value="Sigma_54_int"/>
</dbReference>
<dbReference type="SUPFAM" id="SSF52172">
    <property type="entry name" value="CheY-like"/>
    <property type="match status" value="1"/>
</dbReference>
<keyword evidence="6" id="KW-0597">Phosphoprotein</keyword>
<dbReference type="Pfam" id="PF00158">
    <property type="entry name" value="Sigma54_activat"/>
    <property type="match status" value="1"/>
</dbReference>
<dbReference type="PANTHER" id="PTHR32071:SF113">
    <property type="entry name" value="ALGINATE BIOSYNTHESIS TRANSCRIPTIONAL REGULATORY PROTEIN ALGB"/>
    <property type="match status" value="1"/>
</dbReference>
<name>A0ABN6RXI3_9BACT</name>
<dbReference type="RefSeq" id="WP_281761666.1">
    <property type="nucleotide sequence ID" value="NZ_AP026709.1"/>
</dbReference>
<dbReference type="CDD" id="cd00009">
    <property type="entry name" value="AAA"/>
    <property type="match status" value="1"/>
</dbReference>
<dbReference type="Pfam" id="PF25601">
    <property type="entry name" value="AAA_lid_14"/>
    <property type="match status" value="1"/>
</dbReference>
<dbReference type="EMBL" id="AP026709">
    <property type="protein sequence ID" value="BDQ35734.1"/>
    <property type="molecule type" value="Genomic_DNA"/>
</dbReference>
<dbReference type="PROSITE" id="PS00675">
    <property type="entry name" value="SIGMA54_INTERACT_1"/>
    <property type="match status" value="1"/>
</dbReference>
<keyword evidence="1" id="KW-0547">Nucleotide-binding</keyword>
<evidence type="ECO:0000259" key="8">
    <source>
        <dbReference type="PROSITE" id="PS50110"/>
    </source>
</evidence>
<dbReference type="Proteomes" id="UP001317742">
    <property type="component" value="Chromosome"/>
</dbReference>
<dbReference type="PROSITE" id="PS00676">
    <property type="entry name" value="SIGMA54_INTERACT_2"/>
    <property type="match status" value="1"/>
</dbReference>
<dbReference type="InterPro" id="IPR027417">
    <property type="entry name" value="P-loop_NTPase"/>
</dbReference>
<dbReference type="InterPro" id="IPR025944">
    <property type="entry name" value="Sigma_54_int_dom_CS"/>
</dbReference>
<organism evidence="9 10">
    <name type="scientific">Pseudodesulfovibrio nedwellii</name>
    <dbReference type="NCBI Taxonomy" id="2973072"/>
    <lineage>
        <taxon>Bacteria</taxon>
        <taxon>Pseudomonadati</taxon>
        <taxon>Thermodesulfobacteriota</taxon>
        <taxon>Desulfovibrionia</taxon>
        <taxon>Desulfovibrionales</taxon>
        <taxon>Desulfovibrionaceae</taxon>
    </lineage>
</organism>
<dbReference type="InterPro" id="IPR003593">
    <property type="entry name" value="AAA+_ATPase"/>
</dbReference>
<dbReference type="SUPFAM" id="SSF52540">
    <property type="entry name" value="P-loop containing nucleoside triphosphate hydrolases"/>
    <property type="match status" value="1"/>
</dbReference>
<evidence type="ECO:0000313" key="9">
    <source>
        <dbReference type="EMBL" id="BDQ35734.1"/>
    </source>
</evidence>
<evidence type="ECO:0000256" key="4">
    <source>
        <dbReference type="ARBA" id="ARBA00023125"/>
    </source>
</evidence>
<protein>
    <submittedName>
        <fullName evidence="9">Fis family transcriptional regulator</fullName>
    </submittedName>
</protein>
<evidence type="ECO:0000313" key="10">
    <source>
        <dbReference type="Proteomes" id="UP001317742"/>
    </source>
</evidence>
<evidence type="ECO:0000256" key="1">
    <source>
        <dbReference type="ARBA" id="ARBA00022741"/>
    </source>
</evidence>
<dbReference type="SMART" id="SM00382">
    <property type="entry name" value="AAA"/>
    <property type="match status" value="1"/>
</dbReference>
<dbReference type="Pfam" id="PF00072">
    <property type="entry name" value="Response_reg"/>
    <property type="match status" value="1"/>
</dbReference>
<dbReference type="InterPro" id="IPR058031">
    <property type="entry name" value="AAA_lid_NorR"/>
</dbReference>
<evidence type="ECO:0000256" key="2">
    <source>
        <dbReference type="ARBA" id="ARBA00022840"/>
    </source>
</evidence>
<evidence type="ECO:0000256" key="6">
    <source>
        <dbReference type="PROSITE-ProRule" id="PRU00169"/>
    </source>
</evidence>
<evidence type="ECO:0000256" key="3">
    <source>
        <dbReference type="ARBA" id="ARBA00023015"/>
    </source>
</evidence>
<dbReference type="InterPro" id="IPR025943">
    <property type="entry name" value="Sigma_54_int_dom_ATP-bd_2"/>
</dbReference>
<evidence type="ECO:0000259" key="7">
    <source>
        <dbReference type="PROSITE" id="PS50045"/>
    </source>
</evidence>
<dbReference type="PROSITE" id="PS50110">
    <property type="entry name" value="RESPONSE_REGULATORY"/>
    <property type="match status" value="1"/>
</dbReference>
<reference evidence="9 10" key="1">
    <citation type="submission" date="2022-08" db="EMBL/GenBank/DDBJ databases">
        <title>Genome Sequence of the sulphate-reducing bacterium, Pseudodesulfovibrio sp. SYK.</title>
        <authorList>
            <person name="Kondo R."/>
            <person name="Kataoka T."/>
        </authorList>
    </citation>
    <scope>NUCLEOTIDE SEQUENCE [LARGE SCALE GENOMIC DNA]</scope>
    <source>
        <strain evidence="9 10">SYK</strain>
    </source>
</reference>
<keyword evidence="2" id="KW-0067">ATP-binding</keyword>
<proteinExistence type="predicted"/>
<feature type="domain" description="Response regulatory" evidence="8">
    <location>
        <begin position="3"/>
        <end position="117"/>
    </location>
</feature>
<keyword evidence="10" id="KW-1185">Reference proteome</keyword>